<evidence type="ECO:0000313" key="6">
    <source>
        <dbReference type="EMBL" id="REE03728.1"/>
    </source>
</evidence>
<dbReference type="InterPro" id="IPR036388">
    <property type="entry name" value="WH-like_DNA-bd_sf"/>
</dbReference>
<dbReference type="SUPFAM" id="SSF46894">
    <property type="entry name" value="C-terminal effector domain of the bipartite response regulators"/>
    <property type="match status" value="1"/>
</dbReference>
<dbReference type="Gene3D" id="1.10.10.10">
    <property type="entry name" value="Winged helix-like DNA-binding domain superfamily/Winged helix DNA-binding domain"/>
    <property type="match status" value="1"/>
</dbReference>
<dbReference type="Pfam" id="PF00196">
    <property type="entry name" value="GerE"/>
    <property type="match status" value="1"/>
</dbReference>
<dbReference type="PANTHER" id="PTHR44688">
    <property type="entry name" value="DNA-BINDING TRANSCRIPTIONAL ACTIVATOR DEVR_DOSR"/>
    <property type="match status" value="1"/>
</dbReference>
<evidence type="ECO:0000256" key="2">
    <source>
        <dbReference type="ARBA" id="ARBA00023125"/>
    </source>
</evidence>
<evidence type="ECO:0000256" key="4">
    <source>
        <dbReference type="SAM" id="MobiDB-lite"/>
    </source>
</evidence>
<evidence type="ECO:0000313" key="7">
    <source>
        <dbReference type="Proteomes" id="UP000256727"/>
    </source>
</evidence>
<dbReference type="GO" id="GO:0003677">
    <property type="term" value="F:DNA binding"/>
    <property type="evidence" value="ECO:0007669"/>
    <property type="project" value="UniProtKB-KW"/>
</dbReference>
<dbReference type="PRINTS" id="PR00038">
    <property type="entry name" value="HTHLUXR"/>
</dbReference>
<dbReference type="PANTHER" id="PTHR44688:SF16">
    <property type="entry name" value="DNA-BINDING TRANSCRIPTIONAL ACTIVATOR DEVR_DOSR"/>
    <property type="match status" value="1"/>
</dbReference>
<dbReference type="InterPro" id="IPR011990">
    <property type="entry name" value="TPR-like_helical_dom_sf"/>
</dbReference>
<accession>A0A3D9LBI8</accession>
<dbReference type="PROSITE" id="PS00622">
    <property type="entry name" value="HTH_LUXR_1"/>
    <property type="match status" value="1"/>
</dbReference>
<dbReference type="OrthoDB" id="27092at2"/>
<evidence type="ECO:0000256" key="3">
    <source>
        <dbReference type="ARBA" id="ARBA00023163"/>
    </source>
</evidence>
<comment type="caution">
    <text evidence="6">The sequence shown here is derived from an EMBL/GenBank/DDBJ whole genome shotgun (WGS) entry which is preliminary data.</text>
</comment>
<dbReference type="GO" id="GO:0006355">
    <property type="term" value="P:regulation of DNA-templated transcription"/>
    <property type="evidence" value="ECO:0007669"/>
    <property type="project" value="InterPro"/>
</dbReference>
<name>A0A3D9LBI8_9MICC</name>
<dbReference type="InterPro" id="IPR016032">
    <property type="entry name" value="Sig_transdc_resp-reg_C-effctor"/>
</dbReference>
<dbReference type="AlphaFoldDB" id="A0A3D9LBI8"/>
<dbReference type="Proteomes" id="UP000256727">
    <property type="component" value="Unassembled WGS sequence"/>
</dbReference>
<dbReference type="CDD" id="cd06170">
    <property type="entry name" value="LuxR_C_like"/>
    <property type="match status" value="1"/>
</dbReference>
<dbReference type="Gene3D" id="1.25.40.10">
    <property type="entry name" value="Tetratricopeptide repeat domain"/>
    <property type="match status" value="1"/>
</dbReference>
<dbReference type="SMART" id="SM00421">
    <property type="entry name" value="HTH_LUXR"/>
    <property type="match status" value="1"/>
</dbReference>
<sequence>MAAEPAVSDLVAHGTAAHLAGDYERAVQDLQRAFQIYHDDGDAARAFSVAFSLAMVFGTTCRPALFSGWAGQARRLYDELAPEAEATSTASGYLDLLELHGGILTGDFTTVARLAPGVTAAGRLHHDTDLIALGTVALGRSAIYAGDIRGGLARLDEVMVGILSGEPGPLAAGLAWCAAIEGCQEVGAVDRLCEWTAALAAWCQSPPGLELFNGHCSVHRGQVLAVHGRWDEAVAVFADSRQRHQKRGDVIAAGWAERHRGDVLRLLGRHEEAAAAYRTAADLGCDPQPGLALLWWSLDRREDALGAIHRCVAETVFPAQRISLIPAAVDVLLAAGGTEAPDGPLIGEAAALADELDALAELTGCASVVAAAAEAHAGVELARRDPGGALSYARKAVQAWGGVACPFEVARSRVVLARALAGVGDMASALDESAAARNAFVSLGAEPAVAGVDSLLEHWAHPTLDVRDDSARGIPVGESPEGHDRGTPDGLTPREVEVLRLVAAGSSNRQIAVELVISEKTVARHLNNLFTKIGVASRTAAAAYAFRNGLVSSTGQI</sequence>
<reference evidence="6 7" key="1">
    <citation type="submission" date="2018-07" db="EMBL/GenBank/DDBJ databases">
        <title>Sequencing the genomes of 1000 actinobacteria strains.</title>
        <authorList>
            <person name="Klenk H.-P."/>
        </authorList>
    </citation>
    <scope>NUCLEOTIDE SEQUENCE [LARGE SCALE GENOMIC DNA]</scope>
    <source>
        <strain evidence="6 7">DSM 14442</strain>
    </source>
</reference>
<keyword evidence="7" id="KW-1185">Reference proteome</keyword>
<feature type="domain" description="HTH luxR-type" evidence="5">
    <location>
        <begin position="484"/>
        <end position="549"/>
    </location>
</feature>
<feature type="compositionally biased region" description="Basic and acidic residues" evidence="4">
    <location>
        <begin position="480"/>
        <end position="491"/>
    </location>
</feature>
<keyword evidence="3" id="KW-0804">Transcription</keyword>
<evidence type="ECO:0000259" key="5">
    <source>
        <dbReference type="PROSITE" id="PS50043"/>
    </source>
</evidence>
<dbReference type="RefSeq" id="WP_115931792.1">
    <property type="nucleotide sequence ID" value="NZ_QREH01000001.1"/>
</dbReference>
<keyword evidence="2" id="KW-0238">DNA-binding</keyword>
<protein>
    <submittedName>
        <fullName evidence="6">Tetratricopeptide repeat protein</fullName>
    </submittedName>
</protein>
<dbReference type="PROSITE" id="PS50043">
    <property type="entry name" value="HTH_LUXR_2"/>
    <property type="match status" value="1"/>
</dbReference>
<proteinExistence type="predicted"/>
<dbReference type="EMBL" id="QREH01000001">
    <property type="protein sequence ID" value="REE03728.1"/>
    <property type="molecule type" value="Genomic_DNA"/>
</dbReference>
<dbReference type="SUPFAM" id="SSF48452">
    <property type="entry name" value="TPR-like"/>
    <property type="match status" value="1"/>
</dbReference>
<feature type="region of interest" description="Disordered" evidence="4">
    <location>
        <begin position="467"/>
        <end position="491"/>
    </location>
</feature>
<gene>
    <name evidence="6" type="ORF">C8E99_1545</name>
</gene>
<keyword evidence="1" id="KW-0805">Transcription regulation</keyword>
<dbReference type="InterPro" id="IPR000792">
    <property type="entry name" value="Tscrpt_reg_LuxR_C"/>
</dbReference>
<evidence type="ECO:0000256" key="1">
    <source>
        <dbReference type="ARBA" id="ARBA00023015"/>
    </source>
</evidence>
<organism evidence="6 7">
    <name type="scientific">Citricoccus muralis</name>
    <dbReference type="NCBI Taxonomy" id="169134"/>
    <lineage>
        <taxon>Bacteria</taxon>
        <taxon>Bacillati</taxon>
        <taxon>Actinomycetota</taxon>
        <taxon>Actinomycetes</taxon>
        <taxon>Micrococcales</taxon>
        <taxon>Micrococcaceae</taxon>
        <taxon>Citricoccus</taxon>
    </lineage>
</organism>